<keyword evidence="5" id="KW-0732">Signal</keyword>
<accession>A0A5P1RAQ2</accession>
<dbReference type="RefSeq" id="WP_138988522.1">
    <property type="nucleotide sequence ID" value="NZ_CP043869.1"/>
</dbReference>
<evidence type="ECO:0000256" key="1">
    <source>
        <dbReference type="ARBA" id="ARBA00022617"/>
    </source>
</evidence>
<keyword evidence="2 4" id="KW-0479">Metal-binding</keyword>
<dbReference type="OrthoDB" id="9793634at2"/>
<dbReference type="InterPro" id="IPR030999">
    <property type="entry name" value="Thiosulf_SoxX"/>
</dbReference>
<dbReference type="GO" id="GO:0009055">
    <property type="term" value="F:electron transfer activity"/>
    <property type="evidence" value="ECO:0007669"/>
    <property type="project" value="InterPro"/>
</dbReference>
<dbReference type="PROSITE" id="PS51007">
    <property type="entry name" value="CYTC"/>
    <property type="match status" value="1"/>
</dbReference>
<protein>
    <submittedName>
        <fullName evidence="7">Sulfur oxidation c-type cytochrome SoxX</fullName>
    </submittedName>
</protein>
<keyword evidence="8" id="KW-1185">Reference proteome</keyword>
<dbReference type="Pfam" id="PF13442">
    <property type="entry name" value="Cytochrome_CBB3"/>
    <property type="match status" value="1"/>
</dbReference>
<organism evidence="7 8">
    <name type="scientific">Neptunomonas concharum</name>
    <dbReference type="NCBI Taxonomy" id="1031538"/>
    <lineage>
        <taxon>Bacteria</taxon>
        <taxon>Pseudomonadati</taxon>
        <taxon>Pseudomonadota</taxon>
        <taxon>Gammaproteobacteria</taxon>
        <taxon>Oceanospirillales</taxon>
        <taxon>Oceanospirillaceae</taxon>
        <taxon>Neptunomonas</taxon>
    </lineage>
</organism>
<dbReference type="EMBL" id="CP043869">
    <property type="protein sequence ID" value="QEQ96355.1"/>
    <property type="molecule type" value="Genomic_DNA"/>
</dbReference>
<dbReference type="Proteomes" id="UP000324760">
    <property type="component" value="Chromosome"/>
</dbReference>
<evidence type="ECO:0000256" key="5">
    <source>
        <dbReference type="SAM" id="SignalP"/>
    </source>
</evidence>
<evidence type="ECO:0000256" key="2">
    <source>
        <dbReference type="ARBA" id="ARBA00022723"/>
    </source>
</evidence>
<dbReference type="SUPFAM" id="SSF46626">
    <property type="entry name" value="Cytochrome c"/>
    <property type="match status" value="1"/>
</dbReference>
<dbReference type="NCBIfam" id="TIGR04485">
    <property type="entry name" value="thiosulf_SoxX"/>
    <property type="match status" value="1"/>
</dbReference>
<evidence type="ECO:0000256" key="3">
    <source>
        <dbReference type="ARBA" id="ARBA00023004"/>
    </source>
</evidence>
<dbReference type="AlphaFoldDB" id="A0A5P1RAQ2"/>
<evidence type="ECO:0000313" key="8">
    <source>
        <dbReference type="Proteomes" id="UP000324760"/>
    </source>
</evidence>
<feature type="signal peptide" evidence="5">
    <location>
        <begin position="1"/>
        <end position="24"/>
    </location>
</feature>
<dbReference type="InterPro" id="IPR009056">
    <property type="entry name" value="Cyt_c-like_dom"/>
</dbReference>
<sequence length="120" mass="13291">MRKVMTSVCAAGFLAICTAVPANAATQEEMITEGKAVYMGKSRGNCISCHQINDPDANLPGNQGPPMIAMKQRFPDKRLLRAQVWDPTVNNPITIMPPVGKHWILSEEEIDAVVEYIYQF</sequence>
<reference evidence="7 8" key="1">
    <citation type="journal article" date="2019" name="Biochem. Eng. J.">
        <title>Metabolic engineering of the marine bacteria Neptunomonas concharum for the production of acetoin and meso-2,3-butanediol from acetate.</title>
        <authorList>
            <person name="Li W."/>
            <person name="Pu N."/>
            <person name="Liu C.-X."/>
            <person name="Yuan Q.-P."/>
            <person name="Li Z.-J."/>
        </authorList>
    </citation>
    <scope>NUCLEOTIDE SEQUENCE [LARGE SCALE GENOMIC DNA]</scope>
    <source>
        <strain evidence="7 8">JCM17730</strain>
    </source>
</reference>
<dbReference type="InterPro" id="IPR036909">
    <property type="entry name" value="Cyt_c-like_dom_sf"/>
</dbReference>
<feature type="domain" description="Cytochrome c" evidence="6">
    <location>
        <begin position="29"/>
        <end position="120"/>
    </location>
</feature>
<gene>
    <name evidence="7" type="primary">soxX</name>
    <name evidence="7" type="ORF">F0U83_06355</name>
</gene>
<evidence type="ECO:0000259" key="6">
    <source>
        <dbReference type="PROSITE" id="PS51007"/>
    </source>
</evidence>
<dbReference type="GO" id="GO:0020037">
    <property type="term" value="F:heme binding"/>
    <property type="evidence" value="ECO:0007669"/>
    <property type="project" value="InterPro"/>
</dbReference>
<proteinExistence type="predicted"/>
<dbReference type="KEGG" id="ncu:F0U83_06355"/>
<dbReference type="Gene3D" id="1.10.760.10">
    <property type="entry name" value="Cytochrome c-like domain"/>
    <property type="match status" value="1"/>
</dbReference>
<keyword evidence="3 4" id="KW-0408">Iron</keyword>
<keyword evidence="1 4" id="KW-0349">Heme</keyword>
<name>A0A5P1RAQ2_9GAMM</name>
<feature type="chain" id="PRO_5024835701" evidence="5">
    <location>
        <begin position="25"/>
        <end position="120"/>
    </location>
</feature>
<dbReference type="GO" id="GO:0046872">
    <property type="term" value="F:metal ion binding"/>
    <property type="evidence" value="ECO:0007669"/>
    <property type="project" value="UniProtKB-KW"/>
</dbReference>
<evidence type="ECO:0000256" key="4">
    <source>
        <dbReference type="PROSITE-ProRule" id="PRU00433"/>
    </source>
</evidence>
<evidence type="ECO:0000313" key="7">
    <source>
        <dbReference type="EMBL" id="QEQ96355.1"/>
    </source>
</evidence>